<evidence type="ECO:0000313" key="2">
    <source>
        <dbReference type="Proteomes" id="UP000004221"/>
    </source>
</evidence>
<reference evidence="1 2" key="1">
    <citation type="journal article" date="2012" name="ISME J.">
        <title>Nitrification expanded: discovery, physiology and genomics of a nitrite-oxidizing bacterium from the phylum Chloroflexi.</title>
        <authorList>
            <person name="Sorokin D.Y."/>
            <person name="Lucker S."/>
            <person name="Vejmelkova D."/>
            <person name="Kostrikina N.A."/>
            <person name="Kleerebezem R."/>
            <person name="Rijpstra W.I."/>
            <person name="Damste J.S."/>
            <person name="Le Paslier D."/>
            <person name="Muyzer G."/>
            <person name="Wagner M."/>
            <person name="van Loosdrecht M.C."/>
            <person name="Daims H."/>
        </authorList>
    </citation>
    <scope>NUCLEOTIDE SEQUENCE [LARGE SCALE GENOMIC DNA]</scope>
    <source>
        <strain evidence="2">none</strain>
    </source>
</reference>
<comment type="caution">
    <text evidence="1">The sequence shown here is derived from an EMBL/GenBank/DDBJ whole genome shotgun (WGS) entry which is preliminary data.</text>
</comment>
<dbReference type="AlphaFoldDB" id="I4EHC9"/>
<protein>
    <submittedName>
        <fullName evidence="1">Uncharacterized protein</fullName>
    </submittedName>
</protein>
<evidence type="ECO:0000313" key="1">
    <source>
        <dbReference type="EMBL" id="CCF84091.1"/>
    </source>
</evidence>
<dbReference type="Proteomes" id="UP000004221">
    <property type="component" value="Unassembled WGS sequence"/>
</dbReference>
<dbReference type="RefSeq" id="WP_008477981.1">
    <property type="nucleotide sequence ID" value="NZ_CAGS01000232.1"/>
</dbReference>
<sequence>MRNQEEIESLYQRLEEVIDLTHADDQLIDSASWSYLCTVADTLDWVLAGISTEEFVSDSYLNLEGLLLKIRSRSEGEGR</sequence>
<gene>
    <name evidence="1" type="ORF">NITHO_3070017</name>
</gene>
<name>I4EHC9_9BACT</name>
<keyword evidence="2" id="KW-1185">Reference proteome</keyword>
<accession>I4EHC9</accession>
<organism evidence="1 2">
    <name type="scientific">Nitrolancea hollandica Lb</name>
    <dbReference type="NCBI Taxonomy" id="1129897"/>
    <lineage>
        <taxon>Bacteria</taxon>
        <taxon>Pseudomonadati</taxon>
        <taxon>Thermomicrobiota</taxon>
        <taxon>Thermomicrobia</taxon>
        <taxon>Sphaerobacterales</taxon>
        <taxon>Sphaerobacterineae</taxon>
        <taxon>Sphaerobacteraceae</taxon>
        <taxon>Nitrolancea</taxon>
    </lineage>
</organism>
<proteinExistence type="predicted"/>
<dbReference type="EMBL" id="CAGS01000232">
    <property type="protein sequence ID" value="CCF84091.1"/>
    <property type="molecule type" value="Genomic_DNA"/>
</dbReference>